<sequence>MRKFKFFIVGILSIAVLSVTFTGTVANAWRAHNTRDYNLNITTGVALTYDSRGAAVASVKVGWSQWGTARGWGSARATQRLYGNHPVWFQNSGS</sequence>
<accession>A0A429ZJT3</accession>
<gene>
    <name evidence="1" type="ORF">CBF35_10925</name>
</gene>
<organism evidence="1 2">
    <name type="scientific">Vagococcus salmoninarum</name>
    <dbReference type="NCBI Taxonomy" id="2739"/>
    <lineage>
        <taxon>Bacteria</taxon>
        <taxon>Bacillati</taxon>
        <taxon>Bacillota</taxon>
        <taxon>Bacilli</taxon>
        <taxon>Lactobacillales</taxon>
        <taxon>Enterococcaceae</taxon>
        <taxon>Vagococcus</taxon>
    </lineage>
</organism>
<dbReference type="RefSeq" id="WP_126781070.1">
    <property type="nucleotide sequence ID" value="NZ_NGJU01000017.1"/>
</dbReference>
<dbReference type="AlphaFoldDB" id="A0A429ZJT3"/>
<dbReference type="EMBL" id="NGJU01000017">
    <property type="protein sequence ID" value="RST93960.1"/>
    <property type="molecule type" value="Genomic_DNA"/>
</dbReference>
<evidence type="ECO:0000313" key="2">
    <source>
        <dbReference type="Proteomes" id="UP000287239"/>
    </source>
</evidence>
<protein>
    <recommendedName>
        <fullName evidence="3">Lactococcin 972 family bacteriocin</fullName>
    </recommendedName>
</protein>
<dbReference type="GeneID" id="98568887"/>
<proteinExistence type="predicted"/>
<reference evidence="1 2" key="1">
    <citation type="submission" date="2017-05" db="EMBL/GenBank/DDBJ databases">
        <title>Vagococcus spp. assemblies.</title>
        <authorList>
            <person name="Gulvik C.A."/>
        </authorList>
    </citation>
    <scope>NUCLEOTIDE SEQUENCE [LARGE SCALE GENOMIC DNA]</scope>
    <source>
        <strain evidence="1 2">NCFB 2777</strain>
    </source>
</reference>
<dbReference type="Proteomes" id="UP000287239">
    <property type="component" value="Unassembled WGS sequence"/>
</dbReference>
<keyword evidence="2" id="KW-1185">Reference proteome</keyword>
<evidence type="ECO:0000313" key="1">
    <source>
        <dbReference type="EMBL" id="RST93960.1"/>
    </source>
</evidence>
<comment type="caution">
    <text evidence="1">The sequence shown here is derived from an EMBL/GenBank/DDBJ whole genome shotgun (WGS) entry which is preliminary data.</text>
</comment>
<name>A0A429ZJT3_9ENTE</name>
<evidence type="ECO:0008006" key="3">
    <source>
        <dbReference type="Google" id="ProtNLM"/>
    </source>
</evidence>